<dbReference type="Proteomes" id="UP000054485">
    <property type="component" value="Unassembled WGS sequence"/>
</dbReference>
<dbReference type="EMBL" id="KN835156">
    <property type="protein sequence ID" value="KIK46703.1"/>
    <property type="molecule type" value="Genomic_DNA"/>
</dbReference>
<dbReference type="HOGENOM" id="CLU_2110575_0_0_1"/>
<evidence type="ECO:0000313" key="2">
    <source>
        <dbReference type="Proteomes" id="UP000054485"/>
    </source>
</evidence>
<evidence type="ECO:0000313" key="1">
    <source>
        <dbReference type="EMBL" id="KIK46703.1"/>
    </source>
</evidence>
<protein>
    <submittedName>
        <fullName evidence="1">Unplaced genomic scaffold CY34scaffold_25, whole genome shotgun sequence</fullName>
    </submittedName>
</protein>
<accession>A0A0D0BUJ1</accession>
<dbReference type="InParanoid" id="A0A0D0BUJ1"/>
<sequence>MSLTHYSRWTSEMMIHQVDSASEMEEHELVGILEILRTRLPVNILPVVYISTPVYTVPVLYPVKNAVSTGAGEVLLANIKCSLRAYLSHQLTRSSPMSYCCGAPQCARPNRDRNF</sequence>
<reference evidence="2" key="2">
    <citation type="submission" date="2015-01" db="EMBL/GenBank/DDBJ databases">
        <title>Evolutionary Origins and Diversification of the Mycorrhizal Mutualists.</title>
        <authorList>
            <consortium name="DOE Joint Genome Institute"/>
            <consortium name="Mycorrhizal Genomics Consortium"/>
            <person name="Kohler A."/>
            <person name="Kuo A."/>
            <person name="Nagy L.G."/>
            <person name="Floudas D."/>
            <person name="Copeland A."/>
            <person name="Barry K.W."/>
            <person name="Cichocki N."/>
            <person name="Veneault-Fourrey C."/>
            <person name="LaButti K."/>
            <person name="Lindquist E.A."/>
            <person name="Lipzen A."/>
            <person name="Lundell T."/>
            <person name="Morin E."/>
            <person name="Murat C."/>
            <person name="Riley R."/>
            <person name="Ohm R."/>
            <person name="Sun H."/>
            <person name="Tunlid A."/>
            <person name="Henrissat B."/>
            <person name="Grigoriev I.V."/>
            <person name="Hibbett D.S."/>
            <person name="Martin F."/>
        </authorList>
    </citation>
    <scope>NUCLEOTIDE SEQUENCE [LARGE SCALE GENOMIC DNA]</scope>
    <source>
        <strain evidence="2">UH-Slu-Lm8-n1</strain>
    </source>
</reference>
<organism evidence="1 2">
    <name type="scientific">Suillus luteus UH-Slu-Lm8-n1</name>
    <dbReference type="NCBI Taxonomy" id="930992"/>
    <lineage>
        <taxon>Eukaryota</taxon>
        <taxon>Fungi</taxon>
        <taxon>Dikarya</taxon>
        <taxon>Basidiomycota</taxon>
        <taxon>Agaricomycotina</taxon>
        <taxon>Agaricomycetes</taxon>
        <taxon>Agaricomycetidae</taxon>
        <taxon>Boletales</taxon>
        <taxon>Suillineae</taxon>
        <taxon>Suillaceae</taxon>
        <taxon>Suillus</taxon>
    </lineage>
</organism>
<reference evidence="1 2" key="1">
    <citation type="submission" date="2014-04" db="EMBL/GenBank/DDBJ databases">
        <authorList>
            <consortium name="DOE Joint Genome Institute"/>
            <person name="Kuo A."/>
            <person name="Ruytinx J."/>
            <person name="Rineau F."/>
            <person name="Colpaert J."/>
            <person name="Kohler A."/>
            <person name="Nagy L.G."/>
            <person name="Floudas D."/>
            <person name="Copeland A."/>
            <person name="Barry K.W."/>
            <person name="Cichocki N."/>
            <person name="Veneault-Fourrey C."/>
            <person name="LaButti K."/>
            <person name="Lindquist E.A."/>
            <person name="Lipzen A."/>
            <person name="Lundell T."/>
            <person name="Morin E."/>
            <person name="Murat C."/>
            <person name="Sun H."/>
            <person name="Tunlid A."/>
            <person name="Henrissat B."/>
            <person name="Grigoriev I.V."/>
            <person name="Hibbett D.S."/>
            <person name="Martin F."/>
            <person name="Nordberg H.P."/>
            <person name="Cantor M.N."/>
            <person name="Hua S.X."/>
        </authorList>
    </citation>
    <scope>NUCLEOTIDE SEQUENCE [LARGE SCALE GENOMIC DNA]</scope>
    <source>
        <strain evidence="1 2">UH-Slu-Lm8-n1</strain>
    </source>
</reference>
<gene>
    <name evidence="1" type="ORF">CY34DRAFT_381458</name>
</gene>
<proteinExistence type="predicted"/>
<keyword evidence="2" id="KW-1185">Reference proteome</keyword>
<name>A0A0D0BUJ1_9AGAM</name>
<dbReference type="AlphaFoldDB" id="A0A0D0BUJ1"/>